<evidence type="ECO:0000313" key="5">
    <source>
        <dbReference type="EMBL" id="KAH0469924.1"/>
    </source>
</evidence>
<dbReference type="Proteomes" id="UP000775213">
    <property type="component" value="Unassembled WGS sequence"/>
</dbReference>
<protein>
    <recommendedName>
        <fullName evidence="4">RRM domain-containing protein</fullName>
    </recommendedName>
</protein>
<evidence type="ECO:0000313" key="6">
    <source>
        <dbReference type="Proteomes" id="UP000775213"/>
    </source>
</evidence>
<comment type="caution">
    <text evidence="5">The sequence shown here is derived from an EMBL/GenBank/DDBJ whole genome shotgun (WGS) entry which is preliminary data.</text>
</comment>
<dbReference type="PANTHER" id="PTHR48033:SF10">
    <property type="entry name" value="RNA-BINDING PROTEIN SQUID"/>
    <property type="match status" value="1"/>
</dbReference>
<name>A0AAV7HQ64_DENCH</name>
<dbReference type="GO" id="GO:0010468">
    <property type="term" value="P:regulation of gene expression"/>
    <property type="evidence" value="ECO:0007669"/>
    <property type="project" value="TreeGrafter"/>
</dbReference>
<keyword evidence="6" id="KW-1185">Reference proteome</keyword>
<evidence type="ECO:0000256" key="3">
    <source>
        <dbReference type="PROSITE-ProRule" id="PRU00176"/>
    </source>
</evidence>
<feature type="domain" description="RRM" evidence="4">
    <location>
        <begin position="65"/>
        <end position="134"/>
    </location>
</feature>
<reference evidence="5 6" key="1">
    <citation type="journal article" date="2021" name="Hortic Res">
        <title>Chromosome-scale assembly of the Dendrobium chrysotoxum genome enhances the understanding of orchid evolution.</title>
        <authorList>
            <person name="Zhang Y."/>
            <person name="Zhang G.Q."/>
            <person name="Zhang D."/>
            <person name="Liu X.D."/>
            <person name="Xu X.Y."/>
            <person name="Sun W.H."/>
            <person name="Yu X."/>
            <person name="Zhu X."/>
            <person name="Wang Z.W."/>
            <person name="Zhao X."/>
            <person name="Zhong W.Y."/>
            <person name="Chen H."/>
            <person name="Yin W.L."/>
            <person name="Huang T."/>
            <person name="Niu S.C."/>
            <person name="Liu Z.J."/>
        </authorList>
    </citation>
    <scope>NUCLEOTIDE SEQUENCE [LARGE SCALE GENOMIC DNA]</scope>
    <source>
        <strain evidence="5">Lindl</strain>
    </source>
</reference>
<proteinExistence type="predicted"/>
<evidence type="ECO:0000256" key="1">
    <source>
        <dbReference type="ARBA" id="ARBA00004123"/>
    </source>
</evidence>
<dbReference type="GO" id="GO:0000785">
    <property type="term" value="C:chromatin"/>
    <property type="evidence" value="ECO:0007669"/>
    <property type="project" value="TreeGrafter"/>
</dbReference>
<keyword evidence="3" id="KW-0694">RNA-binding</keyword>
<dbReference type="SUPFAM" id="SSF54928">
    <property type="entry name" value="RNA-binding domain, RBD"/>
    <property type="match status" value="1"/>
</dbReference>
<dbReference type="InterPro" id="IPR000504">
    <property type="entry name" value="RRM_dom"/>
</dbReference>
<dbReference type="InterPro" id="IPR035979">
    <property type="entry name" value="RBD_domain_sf"/>
</dbReference>
<gene>
    <name evidence="5" type="ORF">IEQ34_001482</name>
</gene>
<organism evidence="5 6">
    <name type="scientific">Dendrobium chrysotoxum</name>
    <name type="common">Orchid</name>
    <dbReference type="NCBI Taxonomy" id="161865"/>
    <lineage>
        <taxon>Eukaryota</taxon>
        <taxon>Viridiplantae</taxon>
        <taxon>Streptophyta</taxon>
        <taxon>Embryophyta</taxon>
        <taxon>Tracheophyta</taxon>
        <taxon>Spermatophyta</taxon>
        <taxon>Magnoliopsida</taxon>
        <taxon>Liliopsida</taxon>
        <taxon>Asparagales</taxon>
        <taxon>Orchidaceae</taxon>
        <taxon>Epidendroideae</taxon>
        <taxon>Malaxideae</taxon>
        <taxon>Dendrobiinae</taxon>
        <taxon>Dendrobium</taxon>
    </lineage>
</organism>
<accession>A0AAV7HQ64</accession>
<evidence type="ECO:0000259" key="4">
    <source>
        <dbReference type="PROSITE" id="PS50102"/>
    </source>
</evidence>
<dbReference type="Gene3D" id="3.30.70.330">
    <property type="match status" value="2"/>
</dbReference>
<dbReference type="SMART" id="SM00360">
    <property type="entry name" value="RRM"/>
    <property type="match status" value="1"/>
</dbReference>
<dbReference type="PANTHER" id="PTHR48033">
    <property type="entry name" value="RNA-BINDING (RRM/RBD/RNP MOTIFS) FAMILY PROTEIN"/>
    <property type="match status" value="1"/>
</dbReference>
<keyword evidence="2" id="KW-0539">Nucleus</keyword>
<dbReference type="PROSITE" id="PS50102">
    <property type="entry name" value="RRM"/>
    <property type="match status" value="1"/>
</dbReference>
<dbReference type="InterPro" id="IPR012677">
    <property type="entry name" value="Nucleotide-bd_a/b_plait_sf"/>
</dbReference>
<sequence length="134" mass="15073">MIIASVIMKDKHTQMPRGFGFVTFAGLSVLDKILEEEHSIDGRVVEVKRTVPMEDMPPKGGPKSKKIFVGGIPASLIEDEFKEHFSSYGIVVEHQIMVDHNTGRSRGFGFITFESEEPVEKIIFEGRMHNLAKK</sequence>
<dbReference type="GO" id="GO:0005654">
    <property type="term" value="C:nucleoplasm"/>
    <property type="evidence" value="ECO:0007669"/>
    <property type="project" value="TreeGrafter"/>
</dbReference>
<dbReference type="AlphaFoldDB" id="A0AAV7HQ64"/>
<dbReference type="Pfam" id="PF00076">
    <property type="entry name" value="RRM_1"/>
    <property type="match status" value="1"/>
</dbReference>
<dbReference type="GO" id="GO:0003723">
    <property type="term" value="F:RNA binding"/>
    <property type="evidence" value="ECO:0007669"/>
    <property type="project" value="UniProtKB-UniRule"/>
</dbReference>
<comment type="subcellular location">
    <subcellularLocation>
        <location evidence="1">Nucleus</location>
    </subcellularLocation>
</comment>
<evidence type="ECO:0000256" key="2">
    <source>
        <dbReference type="ARBA" id="ARBA00023242"/>
    </source>
</evidence>
<dbReference type="EMBL" id="JAGFBR010000002">
    <property type="protein sequence ID" value="KAH0469924.1"/>
    <property type="molecule type" value="Genomic_DNA"/>
</dbReference>